<sequence length="166" mass="19058">MNVDFLKRLLWFLVLIVAQVFVLNHIHLFAVATPLLYVYFVLLFPRNYPQWAILLWGFLMGVIIDTFSNTPGVASGALTFIAALQPFILQPFIPRDSSDDFQPGMDTLGVPQYTWYAAILTLIYNVVFFSLEMFSFFNVLEWLECIGGSSLLTLILILVIENVRRR</sequence>
<evidence type="ECO:0000256" key="2">
    <source>
        <dbReference type="ARBA" id="ARBA00007776"/>
    </source>
</evidence>
<feature type="transmembrane region" description="Helical" evidence="8">
    <location>
        <begin position="48"/>
        <end position="67"/>
    </location>
</feature>
<keyword evidence="10" id="KW-1185">Reference proteome</keyword>
<keyword evidence="7 8" id="KW-0472">Membrane</keyword>
<name>A0A7C9HEV7_9BACT</name>
<evidence type="ECO:0000256" key="8">
    <source>
        <dbReference type="SAM" id="Phobius"/>
    </source>
</evidence>
<comment type="caution">
    <text evidence="9">The sequence shown here is derived from an EMBL/GenBank/DDBJ whole genome shotgun (WGS) entry which is preliminary data.</text>
</comment>
<comment type="similarity">
    <text evidence="2">Belongs to the MreD family.</text>
</comment>
<dbReference type="RefSeq" id="WP_009435178.1">
    <property type="nucleotide sequence ID" value="NZ_VVIQ01000009.1"/>
</dbReference>
<keyword evidence="4 8" id="KW-0812">Transmembrane</keyword>
<keyword evidence="3" id="KW-1003">Cell membrane</keyword>
<feature type="transmembrane region" description="Helical" evidence="8">
    <location>
        <begin position="143"/>
        <end position="160"/>
    </location>
</feature>
<dbReference type="InterPro" id="IPR007227">
    <property type="entry name" value="Cell_shape_determining_MreD"/>
</dbReference>
<dbReference type="EMBL" id="VVIQ01000009">
    <property type="protein sequence ID" value="MUL28448.1"/>
    <property type="molecule type" value="Genomic_DNA"/>
</dbReference>
<feature type="transmembrane region" description="Helical" evidence="8">
    <location>
        <begin position="9"/>
        <end position="42"/>
    </location>
</feature>
<evidence type="ECO:0000256" key="6">
    <source>
        <dbReference type="ARBA" id="ARBA00022989"/>
    </source>
</evidence>
<evidence type="ECO:0000313" key="9">
    <source>
        <dbReference type="EMBL" id="MUL28448.1"/>
    </source>
</evidence>
<evidence type="ECO:0000256" key="3">
    <source>
        <dbReference type="ARBA" id="ARBA00022475"/>
    </source>
</evidence>
<reference evidence="9 10" key="1">
    <citation type="submission" date="2019-09" db="EMBL/GenBank/DDBJ databases">
        <title>Prevotella A2879 sp. nov., isolated from an abscess of a patient.</title>
        <authorList>
            <person name="Buhl M."/>
            <person name="Oberhettinger P."/>
        </authorList>
    </citation>
    <scope>NUCLEOTIDE SEQUENCE [LARGE SCALE GENOMIC DNA]</scope>
    <source>
        <strain evidence="9 10">A2879</strain>
    </source>
</reference>
<dbReference type="AlphaFoldDB" id="A0A7C9HEV7"/>
<dbReference type="NCBIfam" id="TIGR03426">
    <property type="entry name" value="shape_MreD"/>
    <property type="match status" value="1"/>
</dbReference>
<gene>
    <name evidence="9" type="primary">mreD</name>
    <name evidence="9" type="ORF">F0475_09070</name>
</gene>
<evidence type="ECO:0000256" key="1">
    <source>
        <dbReference type="ARBA" id="ARBA00004651"/>
    </source>
</evidence>
<accession>A0A7C9HEV7</accession>
<dbReference type="GO" id="GO:0008360">
    <property type="term" value="P:regulation of cell shape"/>
    <property type="evidence" value="ECO:0007669"/>
    <property type="project" value="UniProtKB-KW"/>
</dbReference>
<evidence type="ECO:0000256" key="7">
    <source>
        <dbReference type="ARBA" id="ARBA00023136"/>
    </source>
</evidence>
<keyword evidence="5" id="KW-0133">Cell shape</keyword>
<dbReference type="GO" id="GO:0005886">
    <property type="term" value="C:plasma membrane"/>
    <property type="evidence" value="ECO:0007669"/>
    <property type="project" value="UniProtKB-SubCell"/>
</dbReference>
<evidence type="ECO:0000256" key="5">
    <source>
        <dbReference type="ARBA" id="ARBA00022960"/>
    </source>
</evidence>
<keyword evidence="6 8" id="KW-1133">Transmembrane helix</keyword>
<organism evidence="9 10">
    <name type="scientific">Prevotella vespertina</name>
    <dbReference type="NCBI Taxonomy" id="2608404"/>
    <lineage>
        <taxon>Bacteria</taxon>
        <taxon>Pseudomonadati</taxon>
        <taxon>Bacteroidota</taxon>
        <taxon>Bacteroidia</taxon>
        <taxon>Bacteroidales</taxon>
        <taxon>Prevotellaceae</taxon>
        <taxon>Prevotella</taxon>
    </lineage>
</organism>
<feature type="transmembrane region" description="Helical" evidence="8">
    <location>
        <begin position="113"/>
        <end position="131"/>
    </location>
</feature>
<proteinExistence type="inferred from homology"/>
<protein>
    <submittedName>
        <fullName evidence="9">Rod shape-determining protein MreD</fullName>
    </submittedName>
</protein>
<evidence type="ECO:0000313" key="10">
    <source>
        <dbReference type="Proteomes" id="UP000482295"/>
    </source>
</evidence>
<evidence type="ECO:0000256" key="4">
    <source>
        <dbReference type="ARBA" id="ARBA00022692"/>
    </source>
</evidence>
<feature type="transmembrane region" description="Helical" evidence="8">
    <location>
        <begin position="74"/>
        <end position="93"/>
    </location>
</feature>
<dbReference type="Proteomes" id="UP000482295">
    <property type="component" value="Unassembled WGS sequence"/>
</dbReference>
<comment type="subcellular location">
    <subcellularLocation>
        <location evidence="1">Cell membrane</location>
        <topology evidence="1">Multi-pass membrane protein</topology>
    </subcellularLocation>
</comment>